<sequence length="151" mass="18021">MRIGFLFSKILLGVLLTLFVSGAVARPKLPYLVVSDMDVDKTFEHLQSFLLEKDYFIQSIDSRQRFVQIRFILKPKAWTKLDRRYTVNFFVQVNDEKNSKIRLQINREVLQSTGRANDNWSYYYRDEGMLKADDKLYDELIIELKQYYDSL</sequence>
<name>A0ABW5L757_9SPHI</name>
<proteinExistence type="predicted"/>
<evidence type="ECO:0000313" key="2">
    <source>
        <dbReference type="Proteomes" id="UP001597440"/>
    </source>
</evidence>
<comment type="caution">
    <text evidence="1">The sequence shown here is derived from an EMBL/GenBank/DDBJ whole genome shotgun (WGS) entry which is preliminary data.</text>
</comment>
<accession>A0ABW5L757</accession>
<evidence type="ECO:0008006" key="3">
    <source>
        <dbReference type="Google" id="ProtNLM"/>
    </source>
</evidence>
<dbReference type="EMBL" id="JBHULD010000025">
    <property type="protein sequence ID" value="MFD2556879.1"/>
    <property type="molecule type" value="Genomic_DNA"/>
</dbReference>
<organism evidence="1 2">
    <name type="scientific">Sphingobacterium tabacisoli</name>
    <dbReference type="NCBI Taxonomy" id="2044855"/>
    <lineage>
        <taxon>Bacteria</taxon>
        <taxon>Pseudomonadati</taxon>
        <taxon>Bacteroidota</taxon>
        <taxon>Sphingobacteriia</taxon>
        <taxon>Sphingobacteriales</taxon>
        <taxon>Sphingobacteriaceae</taxon>
        <taxon>Sphingobacterium</taxon>
    </lineage>
</organism>
<evidence type="ECO:0000313" key="1">
    <source>
        <dbReference type="EMBL" id="MFD2556879.1"/>
    </source>
</evidence>
<reference evidence="2" key="1">
    <citation type="journal article" date="2019" name="Int. J. Syst. Evol. Microbiol.">
        <title>The Global Catalogue of Microorganisms (GCM) 10K type strain sequencing project: providing services to taxonomists for standard genome sequencing and annotation.</title>
        <authorList>
            <consortium name="The Broad Institute Genomics Platform"/>
            <consortium name="The Broad Institute Genome Sequencing Center for Infectious Disease"/>
            <person name="Wu L."/>
            <person name="Ma J."/>
        </authorList>
    </citation>
    <scope>NUCLEOTIDE SEQUENCE [LARGE SCALE GENOMIC DNA]</scope>
    <source>
        <strain evidence="2">KCTC 52298</strain>
    </source>
</reference>
<dbReference type="Proteomes" id="UP001597440">
    <property type="component" value="Unassembled WGS sequence"/>
</dbReference>
<keyword evidence="2" id="KW-1185">Reference proteome</keyword>
<gene>
    <name evidence="1" type="ORF">ACFSQW_20990</name>
</gene>
<protein>
    <recommendedName>
        <fullName evidence="3">DUF4468 domain-containing protein</fullName>
    </recommendedName>
</protein>
<dbReference type="RefSeq" id="WP_021070606.1">
    <property type="nucleotide sequence ID" value="NZ_JAEQMU010000002.1"/>
</dbReference>